<feature type="compositionally biased region" description="Low complexity" evidence="1">
    <location>
        <begin position="564"/>
        <end position="582"/>
    </location>
</feature>
<accession>K0SXE9</accession>
<evidence type="ECO:0000313" key="2">
    <source>
        <dbReference type="EMBL" id="EJK71103.1"/>
    </source>
</evidence>
<comment type="caution">
    <text evidence="2">The sequence shown here is derived from an EMBL/GenBank/DDBJ whole genome shotgun (WGS) entry which is preliminary data.</text>
</comment>
<name>K0SXE9_THAOC</name>
<feature type="region of interest" description="Disordered" evidence="1">
    <location>
        <begin position="734"/>
        <end position="764"/>
    </location>
</feature>
<dbReference type="eggNOG" id="ENOG502QSXX">
    <property type="taxonomic scope" value="Eukaryota"/>
</dbReference>
<feature type="compositionally biased region" description="Basic residues" evidence="1">
    <location>
        <begin position="624"/>
        <end position="635"/>
    </location>
</feature>
<sequence length="764" mass="83540">MTATFRSPFPHTVELTGFQRRRLDYERPRFDGHYKSENDFYRVAASHQGLCGGYWTGEVVDHHDLVRLEPSQLQQADLGLCLGDQIGVLHEGRWVAGFVGVIGDPFDAWSTMLSSPTEVVEVEGKVRSIIRGAPFSSKLDSLMPSPNTSEGTFDLFGRGGPNVGGPPNRKWKVVSYPPPDAPFIDITVSVADGQGTTGSLFDERRLITDPRKWRDNFCCSFEVVRLYQPEWHTYLREIDGATVVINRETKQVLHRLSASPSQQEEFLRRMPQQRRPEGSFGRVYGRTGPHRRDGFYGDRSQRESSRDRWTTSRVSSDDSSNLSYRQEAPRSTFSGGTFQGRPVGLNYKSASKSQRPFVELESAVKSKSDVERKPAVKSKPAVVSTPIVDPKPPVELFKSKSGLASKSADESKPIVDPKPPVELIKLGSASTPVVAPTFVPGLGFVLASPQGLGFDLELASRLASELSPVDPAPIVAHQHDCQDQLSVKPASHLDLTPAIEPTPAIVPVIEPAPAIAPTSVVALQSRTASGPDPANGQGFAKGWTSRTSRVLPSKGADPPVMLKPSVASPSVASAPPSNADNSMGAACVKNKPRNESTPPADNSHASLVAECVRKYVVPPPTKRQQTRRLRKRAYASRKDGDSFHAARQQSPQVCKMARRQYDGRSLDRRDVRCRGKLGLHHVAHPPSATFVPFNDEVFFDADDGHAHRWGTLSTDPRLVDSFSSSSLTLLKNPAPASALKESGSQREQLYQASEGATKLQSSLI</sequence>
<evidence type="ECO:0000256" key="1">
    <source>
        <dbReference type="SAM" id="MobiDB-lite"/>
    </source>
</evidence>
<protein>
    <submittedName>
        <fullName evidence="2">Uncharacterized protein</fullName>
    </submittedName>
</protein>
<feature type="region of interest" description="Disordered" evidence="1">
    <location>
        <begin position="255"/>
        <end position="342"/>
    </location>
</feature>
<dbReference type="EMBL" id="AGNL01007643">
    <property type="protein sequence ID" value="EJK71103.1"/>
    <property type="molecule type" value="Genomic_DNA"/>
</dbReference>
<dbReference type="AlphaFoldDB" id="K0SXE9"/>
<organism evidence="2 3">
    <name type="scientific">Thalassiosira oceanica</name>
    <name type="common">Marine diatom</name>
    <dbReference type="NCBI Taxonomy" id="159749"/>
    <lineage>
        <taxon>Eukaryota</taxon>
        <taxon>Sar</taxon>
        <taxon>Stramenopiles</taxon>
        <taxon>Ochrophyta</taxon>
        <taxon>Bacillariophyta</taxon>
        <taxon>Coscinodiscophyceae</taxon>
        <taxon>Thalassiosirophycidae</taxon>
        <taxon>Thalassiosirales</taxon>
        <taxon>Thalassiosiraceae</taxon>
        <taxon>Thalassiosira</taxon>
    </lineage>
</organism>
<feature type="compositionally biased region" description="Polar residues" evidence="1">
    <location>
        <begin position="321"/>
        <end position="336"/>
    </location>
</feature>
<gene>
    <name evidence="2" type="ORF">THAOC_07489</name>
</gene>
<keyword evidence="3" id="KW-1185">Reference proteome</keyword>
<proteinExistence type="predicted"/>
<reference evidence="2 3" key="1">
    <citation type="journal article" date="2012" name="Genome Biol.">
        <title>Genome and low-iron response of an oceanic diatom adapted to chronic iron limitation.</title>
        <authorList>
            <person name="Lommer M."/>
            <person name="Specht M."/>
            <person name="Roy A.S."/>
            <person name="Kraemer L."/>
            <person name="Andreson R."/>
            <person name="Gutowska M.A."/>
            <person name="Wolf J."/>
            <person name="Bergner S.V."/>
            <person name="Schilhabel M.B."/>
            <person name="Klostermeier U.C."/>
            <person name="Beiko R.G."/>
            <person name="Rosenstiel P."/>
            <person name="Hippler M."/>
            <person name="Laroche J."/>
        </authorList>
    </citation>
    <scope>NUCLEOTIDE SEQUENCE [LARGE SCALE GENOMIC DNA]</scope>
    <source>
        <strain evidence="2 3">CCMP1005</strain>
    </source>
</reference>
<feature type="compositionally biased region" description="Low complexity" evidence="1">
    <location>
        <begin position="311"/>
        <end position="320"/>
    </location>
</feature>
<evidence type="ECO:0000313" key="3">
    <source>
        <dbReference type="Proteomes" id="UP000266841"/>
    </source>
</evidence>
<feature type="compositionally biased region" description="Basic and acidic residues" evidence="1">
    <location>
        <begin position="290"/>
        <end position="310"/>
    </location>
</feature>
<dbReference type="Proteomes" id="UP000266841">
    <property type="component" value="Unassembled WGS sequence"/>
</dbReference>
<feature type="region of interest" description="Disordered" evidence="1">
    <location>
        <begin position="620"/>
        <end position="653"/>
    </location>
</feature>
<feature type="region of interest" description="Disordered" evidence="1">
    <location>
        <begin position="526"/>
        <end position="583"/>
    </location>
</feature>